<protein>
    <submittedName>
        <fullName evidence="3">Sensor histidine kinase</fullName>
    </submittedName>
</protein>
<dbReference type="Pfam" id="PF14501">
    <property type="entry name" value="HATPase_c_5"/>
    <property type="match status" value="1"/>
</dbReference>
<comment type="caution">
    <text evidence="3">The sequence shown here is derived from an EMBL/GenBank/DDBJ whole genome shotgun (WGS) entry which is preliminary data.</text>
</comment>
<keyword evidence="1" id="KW-0812">Transmembrane</keyword>
<dbReference type="SUPFAM" id="SSF55874">
    <property type="entry name" value="ATPase domain of HSP90 chaperone/DNA topoisomerase II/histidine kinase"/>
    <property type="match status" value="1"/>
</dbReference>
<dbReference type="InterPro" id="IPR036890">
    <property type="entry name" value="HATPase_C_sf"/>
</dbReference>
<dbReference type="EMBL" id="DVNE01000043">
    <property type="protein sequence ID" value="HIU61898.1"/>
    <property type="molecule type" value="Genomic_DNA"/>
</dbReference>
<keyword evidence="3" id="KW-0418">Kinase</keyword>
<proteinExistence type="predicted"/>
<feature type="transmembrane region" description="Helical" evidence="1">
    <location>
        <begin position="211"/>
        <end position="233"/>
    </location>
</feature>
<sequence length="453" mass="51409">MFFVFNSQFFWYRLVFLTELLIAEGLFTFKLRRRSGYAWRMLASIAALYIVVFCMPVFTFTQKNYLPVLTTCFTFLFIFALTVLGLFMCYKEPLINIIFCALAAYCSQHIAYEVYSLVITASGLSNGMQGAYGYGGIPTEYNAFTAIVYFDGYAIVYFLMYIIFGRRIKKNSELHLKNSVIVLVAAITLIIVIFFNAIILQRITERTDMLIVYLTFVYDIMCCLFITFIQFALSVSNSMKSELDIIRRLRDKEHEQYVISKENIDLINLKCHDLKHQLRRLGAQGKLDENVQHEIEQAVDIYDSVVKTGNEALDVILTEKSLLCSRNGIKLACMADGASLSFISSSDLYSLFGNAIDNAIEAVKGLENPGKHTIGLVVRKVHGFLSVNICNYYANEITLVDGLPATTKEDTRFHGYGLKSIKMIVEKYGGDLSFQTQNGVFYLNILFPLEGEA</sequence>
<gene>
    <name evidence="3" type="ORF">IAB69_04550</name>
</gene>
<dbReference type="InterPro" id="IPR032834">
    <property type="entry name" value="NatK-like_C"/>
</dbReference>
<feature type="transmembrane region" description="Helical" evidence="1">
    <location>
        <begin position="65"/>
        <end position="87"/>
    </location>
</feature>
<feature type="transmembrane region" description="Helical" evidence="1">
    <location>
        <begin position="176"/>
        <end position="199"/>
    </location>
</feature>
<dbReference type="Gene3D" id="3.30.565.10">
    <property type="entry name" value="Histidine kinase-like ATPase, C-terminal domain"/>
    <property type="match status" value="1"/>
</dbReference>
<keyword evidence="1" id="KW-1133">Transmembrane helix</keyword>
<keyword evidence="3" id="KW-0808">Transferase</keyword>
<feature type="transmembrane region" description="Helical" evidence="1">
    <location>
        <begin position="41"/>
        <end position="59"/>
    </location>
</feature>
<keyword evidence="1" id="KW-0472">Membrane</keyword>
<dbReference type="AlphaFoldDB" id="A0A9D1SJG2"/>
<evidence type="ECO:0000256" key="1">
    <source>
        <dbReference type="SAM" id="Phobius"/>
    </source>
</evidence>
<feature type="transmembrane region" description="Helical" evidence="1">
    <location>
        <begin position="94"/>
        <end position="112"/>
    </location>
</feature>
<evidence type="ECO:0000313" key="4">
    <source>
        <dbReference type="Proteomes" id="UP000824110"/>
    </source>
</evidence>
<evidence type="ECO:0000259" key="2">
    <source>
        <dbReference type="Pfam" id="PF14501"/>
    </source>
</evidence>
<evidence type="ECO:0000313" key="3">
    <source>
        <dbReference type="EMBL" id="HIU61898.1"/>
    </source>
</evidence>
<name>A0A9D1SJG2_9FIRM</name>
<reference evidence="3" key="1">
    <citation type="submission" date="2020-10" db="EMBL/GenBank/DDBJ databases">
        <authorList>
            <person name="Gilroy R."/>
        </authorList>
    </citation>
    <scope>NUCLEOTIDE SEQUENCE</scope>
    <source>
        <strain evidence="3">CHK195-12923</strain>
    </source>
</reference>
<accession>A0A9D1SJG2</accession>
<feature type="transmembrane region" description="Helical" evidence="1">
    <location>
        <begin position="143"/>
        <end position="164"/>
    </location>
</feature>
<reference evidence="3" key="2">
    <citation type="journal article" date="2021" name="PeerJ">
        <title>Extensive microbial diversity within the chicken gut microbiome revealed by metagenomics and culture.</title>
        <authorList>
            <person name="Gilroy R."/>
            <person name="Ravi A."/>
            <person name="Getino M."/>
            <person name="Pursley I."/>
            <person name="Horton D.L."/>
            <person name="Alikhan N.F."/>
            <person name="Baker D."/>
            <person name="Gharbi K."/>
            <person name="Hall N."/>
            <person name="Watson M."/>
            <person name="Adriaenssens E.M."/>
            <person name="Foster-Nyarko E."/>
            <person name="Jarju S."/>
            <person name="Secka A."/>
            <person name="Antonio M."/>
            <person name="Oren A."/>
            <person name="Chaudhuri R.R."/>
            <person name="La Ragione R."/>
            <person name="Hildebrand F."/>
            <person name="Pallen M.J."/>
        </authorList>
    </citation>
    <scope>NUCLEOTIDE SEQUENCE</scope>
    <source>
        <strain evidence="3">CHK195-12923</strain>
    </source>
</reference>
<dbReference type="GO" id="GO:0016301">
    <property type="term" value="F:kinase activity"/>
    <property type="evidence" value="ECO:0007669"/>
    <property type="project" value="UniProtKB-KW"/>
</dbReference>
<feature type="transmembrane region" description="Helical" evidence="1">
    <location>
        <begin position="12"/>
        <end position="29"/>
    </location>
</feature>
<organism evidence="3 4">
    <name type="scientific">Candidatus Coproplasma excrementigallinarum</name>
    <dbReference type="NCBI Taxonomy" id="2840747"/>
    <lineage>
        <taxon>Bacteria</taxon>
        <taxon>Bacillati</taxon>
        <taxon>Bacillota</taxon>
        <taxon>Clostridia</taxon>
        <taxon>Eubacteriales</taxon>
        <taxon>Candidatus Coproplasma</taxon>
    </lineage>
</organism>
<dbReference type="Proteomes" id="UP000824110">
    <property type="component" value="Unassembled WGS sequence"/>
</dbReference>
<feature type="domain" description="Sensor histidine kinase NatK-like C-terminal" evidence="2">
    <location>
        <begin position="346"/>
        <end position="448"/>
    </location>
</feature>
<dbReference type="CDD" id="cd16935">
    <property type="entry name" value="HATPase_AgrC-ComD-like"/>
    <property type="match status" value="1"/>
</dbReference>